<protein>
    <recommendedName>
        <fullName evidence="3">Bulb-type lectin domain-containing protein</fullName>
    </recommendedName>
</protein>
<gene>
    <name evidence="1" type="ORF">PPACK8108_LOCUS12792</name>
</gene>
<sequence length="715" mass="78508">MDEMKESKLKVIRGLDPSSIPEEFKNLNIRLREDSDDGSMVNDQTNYLNLLIKSLGDNSLILLSKGSVWELNSRIVIDFDNVEIATEGYPVEPELQAQIHTIGKYESTAISFQNTKNVKLSNLLIDGKMGLESDENGFIQGGGALISCGGRSCKNPIIQFCTIRNPRSWSCLHVFDFCEGARIVNNKIGPAGFPAPKGPWADGLSIACKNGLISNNQITDATDGAIVLFCAPGTLCVGNKIIAKDRNLLGGINLVDHGPYGGDYKHTRVLNNQIISTNAHIKLGIGIGPITWSPNWTEINKGGKVFDNLIGPGRFGYGIGMSGCKNFKVEGNRIADGTQFVGDMSKMPAPLNAPPMAFLRSNEVGSIEDCKIQDDFIPGRATWLIGLEDGNSKMLSYESRQINLLSTDQAIDLQRIKINLEDWGELRVIDRSSSEVLWSSGTRSSVNKLSGCDQFNRTRLGFDWNGNLTIREVESGRLIWNPMGSLDGCVEIGDGVTLTVSDVSPFLLVRRSCGSVVWASEYIFERGQLELKAGQFISVTPEQSLLTTGPPPIPPRIGVQVAPPPPIPSRPNGTTVNGNNNRLSLNCLNNRPMFIYLDPNTSNLIIHNGDRYDNPFGRVIWASELFSNFPRQVPSKSLDDDSKITKCVFQGGDGNLVTYANPNPNNDKERCAIWASGTCECEKIKIFRISDERSLSMTVEMRFLNGRGEVIKKIP</sequence>
<organism evidence="1 2">
    <name type="scientific">Phakopsora pachyrhizi</name>
    <name type="common">Asian soybean rust disease fungus</name>
    <dbReference type="NCBI Taxonomy" id="170000"/>
    <lineage>
        <taxon>Eukaryota</taxon>
        <taxon>Fungi</taxon>
        <taxon>Dikarya</taxon>
        <taxon>Basidiomycota</taxon>
        <taxon>Pucciniomycotina</taxon>
        <taxon>Pucciniomycetes</taxon>
        <taxon>Pucciniales</taxon>
        <taxon>Phakopsoraceae</taxon>
        <taxon>Phakopsora</taxon>
    </lineage>
</organism>
<dbReference type="AlphaFoldDB" id="A0AAV0B4I6"/>
<dbReference type="EMBL" id="CALTRL010003121">
    <property type="protein sequence ID" value="CAH7677617.1"/>
    <property type="molecule type" value="Genomic_DNA"/>
</dbReference>
<keyword evidence="2" id="KW-1185">Reference proteome</keyword>
<dbReference type="SUPFAM" id="SSF51126">
    <property type="entry name" value="Pectin lyase-like"/>
    <property type="match status" value="1"/>
</dbReference>
<dbReference type="InterPro" id="IPR011050">
    <property type="entry name" value="Pectin_lyase_fold/virulence"/>
</dbReference>
<name>A0AAV0B4I6_PHAPC</name>
<accession>A0AAV0B4I6</accession>
<dbReference type="Proteomes" id="UP001153365">
    <property type="component" value="Unassembled WGS sequence"/>
</dbReference>
<proteinExistence type="predicted"/>
<evidence type="ECO:0000313" key="2">
    <source>
        <dbReference type="Proteomes" id="UP001153365"/>
    </source>
</evidence>
<dbReference type="InterPro" id="IPR012334">
    <property type="entry name" value="Pectin_lyas_fold"/>
</dbReference>
<comment type="caution">
    <text evidence="1">The sequence shown here is derived from an EMBL/GenBank/DDBJ whole genome shotgun (WGS) entry which is preliminary data.</text>
</comment>
<evidence type="ECO:0008006" key="3">
    <source>
        <dbReference type="Google" id="ProtNLM"/>
    </source>
</evidence>
<reference evidence="1" key="1">
    <citation type="submission" date="2022-06" db="EMBL/GenBank/DDBJ databases">
        <authorList>
            <consortium name="SYNGENTA / RWTH Aachen University"/>
        </authorList>
    </citation>
    <scope>NUCLEOTIDE SEQUENCE</scope>
</reference>
<dbReference type="Gene3D" id="2.160.20.10">
    <property type="entry name" value="Single-stranded right-handed beta-helix, Pectin lyase-like"/>
    <property type="match status" value="1"/>
</dbReference>
<evidence type="ECO:0000313" key="1">
    <source>
        <dbReference type="EMBL" id="CAH7677617.1"/>
    </source>
</evidence>